<dbReference type="NCBIfam" id="TIGR01378">
    <property type="entry name" value="thi_PPkinase"/>
    <property type="match status" value="1"/>
</dbReference>
<dbReference type="InterPro" id="IPR053149">
    <property type="entry name" value="TPK"/>
</dbReference>
<evidence type="ECO:0000313" key="7">
    <source>
        <dbReference type="EMBL" id="MEQ2519979.1"/>
    </source>
</evidence>
<keyword evidence="2" id="KW-0547">Nucleotide-binding</keyword>
<dbReference type="PANTHER" id="PTHR41299">
    <property type="entry name" value="THIAMINE PYROPHOSPHOKINASE"/>
    <property type="match status" value="1"/>
</dbReference>
<organism evidence="7 8">
    <name type="scientific">Ruthenibacterium intestinale</name>
    <dbReference type="NCBI Taxonomy" id="3133163"/>
    <lineage>
        <taxon>Bacteria</taxon>
        <taxon>Bacillati</taxon>
        <taxon>Bacillota</taxon>
        <taxon>Clostridia</taxon>
        <taxon>Eubacteriales</taxon>
        <taxon>Oscillospiraceae</taxon>
        <taxon>Ruthenibacterium</taxon>
    </lineage>
</organism>
<dbReference type="RefSeq" id="WP_349215409.1">
    <property type="nucleotide sequence ID" value="NZ_JBBMFA010000078.1"/>
</dbReference>
<comment type="caution">
    <text evidence="7">The sequence shown here is derived from an EMBL/GenBank/DDBJ whole genome shotgun (WGS) entry which is preliminary data.</text>
</comment>
<evidence type="ECO:0000256" key="4">
    <source>
        <dbReference type="ARBA" id="ARBA00022840"/>
    </source>
</evidence>
<sequence length="205" mass="22558">MKRCVIFAALPVSAALHEWWDNADYVIAADAGYESARALGVKTDLLLGDYDSAPAPELDARTVRLPAEKDDTDTYYAVRKALEIGFEEVVILGGIGGRFDHTMANLQTLFYLAQSGVKGFLVDETTEVTVLLPGTYEFAKREDVYVSLFTAEKETGGVTLRGLKYPLTDATLTNAFPVGVSNEFVDEKAMISFKKGSLYLMFCHM</sequence>
<keyword evidence="3" id="KW-0418">Kinase</keyword>
<protein>
    <recommendedName>
        <fullName evidence="5">Thiamine diphosphokinase</fullName>
        <ecNumber evidence="5">2.7.6.2</ecNumber>
    </recommendedName>
</protein>
<dbReference type="InterPro" id="IPR007371">
    <property type="entry name" value="TPK_catalytic"/>
</dbReference>
<dbReference type="PANTHER" id="PTHR41299:SF1">
    <property type="entry name" value="THIAMINE PYROPHOSPHOKINASE"/>
    <property type="match status" value="1"/>
</dbReference>
<evidence type="ECO:0000256" key="5">
    <source>
        <dbReference type="NCBIfam" id="TIGR01378"/>
    </source>
</evidence>
<accession>A0ABV1GDT3</accession>
<dbReference type="InterPro" id="IPR006282">
    <property type="entry name" value="Thi_PPkinase"/>
</dbReference>
<keyword evidence="1 7" id="KW-0808">Transferase</keyword>
<dbReference type="EC" id="2.7.6.2" evidence="5"/>
<evidence type="ECO:0000256" key="1">
    <source>
        <dbReference type="ARBA" id="ARBA00022679"/>
    </source>
</evidence>
<dbReference type="SUPFAM" id="SSF63862">
    <property type="entry name" value="Thiamin pyrophosphokinase, substrate-binding domain"/>
    <property type="match status" value="1"/>
</dbReference>
<gene>
    <name evidence="7" type="ORF">WMO24_06005</name>
</gene>
<dbReference type="CDD" id="cd07995">
    <property type="entry name" value="TPK"/>
    <property type="match status" value="1"/>
</dbReference>
<dbReference type="InterPro" id="IPR036759">
    <property type="entry name" value="TPK_catalytic_sf"/>
</dbReference>
<evidence type="ECO:0000259" key="6">
    <source>
        <dbReference type="SMART" id="SM00983"/>
    </source>
</evidence>
<dbReference type="EMBL" id="JBBMFA010000078">
    <property type="protein sequence ID" value="MEQ2519979.1"/>
    <property type="molecule type" value="Genomic_DNA"/>
</dbReference>
<feature type="domain" description="Thiamin pyrophosphokinase thiamin-binding" evidence="6">
    <location>
        <begin position="134"/>
        <end position="198"/>
    </location>
</feature>
<dbReference type="Proteomes" id="UP001477672">
    <property type="component" value="Unassembled WGS sequence"/>
</dbReference>
<dbReference type="Pfam" id="PF04263">
    <property type="entry name" value="TPK_catalytic"/>
    <property type="match status" value="1"/>
</dbReference>
<keyword evidence="8" id="KW-1185">Reference proteome</keyword>
<proteinExistence type="predicted"/>
<evidence type="ECO:0000313" key="8">
    <source>
        <dbReference type="Proteomes" id="UP001477672"/>
    </source>
</evidence>
<keyword evidence="4" id="KW-0067">ATP-binding</keyword>
<evidence type="ECO:0000256" key="2">
    <source>
        <dbReference type="ARBA" id="ARBA00022741"/>
    </source>
</evidence>
<evidence type="ECO:0000256" key="3">
    <source>
        <dbReference type="ARBA" id="ARBA00022777"/>
    </source>
</evidence>
<dbReference type="InterPro" id="IPR007373">
    <property type="entry name" value="Thiamin_PyroPKinase_B1-bd"/>
</dbReference>
<dbReference type="GO" id="GO:0004788">
    <property type="term" value="F:thiamine diphosphokinase activity"/>
    <property type="evidence" value="ECO:0007669"/>
    <property type="project" value="UniProtKB-EC"/>
</dbReference>
<dbReference type="InterPro" id="IPR036371">
    <property type="entry name" value="TPK_B1-bd_sf"/>
</dbReference>
<dbReference type="SMART" id="SM00983">
    <property type="entry name" value="TPK_B1_binding"/>
    <property type="match status" value="1"/>
</dbReference>
<name>A0ABV1GDT3_9FIRM</name>
<dbReference type="Pfam" id="PF04265">
    <property type="entry name" value="TPK_B1_binding"/>
    <property type="match status" value="1"/>
</dbReference>
<dbReference type="Gene3D" id="3.40.50.10240">
    <property type="entry name" value="Thiamin pyrophosphokinase, catalytic domain"/>
    <property type="match status" value="1"/>
</dbReference>
<reference evidence="7 8" key="1">
    <citation type="submission" date="2024-03" db="EMBL/GenBank/DDBJ databases">
        <title>Human intestinal bacterial collection.</title>
        <authorList>
            <person name="Pauvert C."/>
            <person name="Hitch T.C.A."/>
            <person name="Clavel T."/>
        </authorList>
    </citation>
    <scope>NUCLEOTIDE SEQUENCE [LARGE SCALE GENOMIC DNA]</scope>
    <source>
        <strain evidence="7 8">CLA-JM-H11</strain>
    </source>
</reference>
<dbReference type="SUPFAM" id="SSF63999">
    <property type="entry name" value="Thiamin pyrophosphokinase, catalytic domain"/>
    <property type="match status" value="1"/>
</dbReference>